<dbReference type="InterPro" id="IPR009057">
    <property type="entry name" value="Homeodomain-like_sf"/>
</dbReference>
<dbReference type="InterPro" id="IPR025944">
    <property type="entry name" value="Sigma_54_int_dom_CS"/>
</dbReference>
<dbReference type="InterPro" id="IPR027417">
    <property type="entry name" value="P-loop_NTPase"/>
</dbReference>
<dbReference type="InterPro" id="IPR035965">
    <property type="entry name" value="PAS-like_dom_sf"/>
</dbReference>
<protein>
    <submittedName>
        <fullName evidence="7">Sigma 54-interacting transcriptional regulator</fullName>
    </submittedName>
</protein>
<feature type="domain" description="PAS" evidence="6">
    <location>
        <begin position="23"/>
        <end position="46"/>
    </location>
</feature>
<sequence>MSKKPPFDFENNPDFYLNEVYGIIVIDMEGKIRYLNRQCMKLIGYTNPTYDQARELFGKPVIDVFPYTHMLENLAPDITKPQIVFYKSNYGMGISMNVPLIYNGEKIGLMEYDLVNEEKVFMELTDDYNAFLNDQLKQLQKKIIKLEQNKYTINNIIGFSKPMNTLRQSITTVAKSNSTVLILGETGTGKELVAHAIHNLSNRKYNPMAKINASAFPENLVESELFGYKKGSFTGASKEGKIGKFEYANHGTLFIDEIQQMPMNIQPKFLRVLQEHEVEPIGSHESVPVDVRVIVASNQDILQMVKDNRFREDLFYRLNVIKIEIPPLREHLEDIDELADYYINQLNMELGFKINGIEPAVIDRLKQYNWPGNIRELKNVLERAMNFATEDILTLNDFNFFTPSKGPSLPDYSSNGNLIEETKRKAEKELIEQVLSRFNYNKTHSANFLNISRPLLHQKMKRLGIPLSPSKDNNHET</sequence>
<dbReference type="PROSITE" id="PS00688">
    <property type="entry name" value="SIGMA54_INTERACT_3"/>
    <property type="match status" value="1"/>
</dbReference>
<dbReference type="InterPro" id="IPR002078">
    <property type="entry name" value="Sigma_54_int"/>
</dbReference>
<dbReference type="SUPFAM" id="SSF55785">
    <property type="entry name" value="PYP-like sensor domain (PAS domain)"/>
    <property type="match status" value="1"/>
</dbReference>
<feature type="domain" description="Sigma-54 factor interaction" evidence="5">
    <location>
        <begin position="156"/>
        <end position="386"/>
    </location>
</feature>
<dbReference type="PROSITE" id="PS50045">
    <property type="entry name" value="SIGMA54_INTERACT_4"/>
    <property type="match status" value="1"/>
</dbReference>
<accession>A0A926E926</accession>
<dbReference type="Proteomes" id="UP000610862">
    <property type="component" value="Unassembled WGS sequence"/>
</dbReference>
<dbReference type="SUPFAM" id="SSF52540">
    <property type="entry name" value="P-loop containing nucleoside triphosphate hydrolases"/>
    <property type="match status" value="1"/>
</dbReference>
<dbReference type="InterPro" id="IPR025662">
    <property type="entry name" value="Sigma_54_int_dom_ATP-bd_1"/>
</dbReference>
<dbReference type="InterPro" id="IPR000014">
    <property type="entry name" value="PAS"/>
</dbReference>
<evidence type="ECO:0000259" key="6">
    <source>
        <dbReference type="PROSITE" id="PS50112"/>
    </source>
</evidence>
<organism evidence="7 8">
    <name type="scientific">Lentihominibacter hominis</name>
    <dbReference type="NCBI Taxonomy" id="2763645"/>
    <lineage>
        <taxon>Bacteria</taxon>
        <taxon>Bacillati</taxon>
        <taxon>Bacillota</taxon>
        <taxon>Clostridia</taxon>
        <taxon>Peptostreptococcales</taxon>
        <taxon>Anaerovoracaceae</taxon>
        <taxon>Lentihominibacter</taxon>
    </lineage>
</organism>
<evidence type="ECO:0000256" key="3">
    <source>
        <dbReference type="ARBA" id="ARBA00023015"/>
    </source>
</evidence>
<dbReference type="Pfam" id="PF25601">
    <property type="entry name" value="AAA_lid_14"/>
    <property type="match status" value="1"/>
</dbReference>
<dbReference type="PROSITE" id="PS50112">
    <property type="entry name" value="PAS"/>
    <property type="match status" value="1"/>
</dbReference>
<dbReference type="Gene3D" id="3.40.50.300">
    <property type="entry name" value="P-loop containing nucleotide triphosphate hydrolases"/>
    <property type="match status" value="1"/>
</dbReference>
<dbReference type="InterPro" id="IPR058031">
    <property type="entry name" value="AAA_lid_NorR"/>
</dbReference>
<dbReference type="InterPro" id="IPR002197">
    <property type="entry name" value="HTH_Fis"/>
</dbReference>
<dbReference type="RefSeq" id="WP_177269583.1">
    <property type="nucleotide sequence ID" value="NZ_JACRTA010000001.1"/>
</dbReference>
<evidence type="ECO:0000313" key="7">
    <source>
        <dbReference type="EMBL" id="MBC8567507.1"/>
    </source>
</evidence>
<dbReference type="InterPro" id="IPR003593">
    <property type="entry name" value="AAA+_ATPase"/>
</dbReference>
<dbReference type="Gene3D" id="3.30.450.20">
    <property type="entry name" value="PAS domain"/>
    <property type="match status" value="1"/>
</dbReference>
<evidence type="ECO:0000256" key="2">
    <source>
        <dbReference type="ARBA" id="ARBA00022840"/>
    </source>
</evidence>
<keyword evidence="1" id="KW-0547">Nucleotide-binding</keyword>
<keyword evidence="3" id="KW-0805">Transcription regulation</keyword>
<evidence type="ECO:0000313" key="8">
    <source>
        <dbReference type="Proteomes" id="UP000610862"/>
    </source>
</evidence>
<keyword evidence="2" id="KW-0067">ATP-binding</keyword>
<dbReference type="AlphaFoldDB" id="A0A926E926"/>
<dbReference type="PANTHER" id="PTHR32071">
    <property type="entry name" value="TRANSCRIPTIONAL REGULATORY PROTEIN"/>
    <property type="match status" value="1"/>
</dbReference>
<dbReference type="PROSITE" id="PS00675">
    <property type="entry name" value="SIGMA54_INTERACT_1"/>
    <property type="match status" value="1"/>
</dbReference>
<dbReference type="Pfam" id="PF00158">
    <property type="entry name" value="Sigma54_activat"/>
    <property type="match status" value="1"/>
</dbReference>
<dbReference type="Pfam" id="PF02954">
    <property type="entry name" value="HTH_8"/>
    <property type="match status" value="1"/>
</dbReference>
<dbReference type="FunFam" id="3.40.50.300:FF:000006">
    <property type="entry name" value="DNA-binding transcriptional regulator NtrC"/>
    <property type="match status" value="1"/>
</dbReference>
<evidence type="ECO:0000256" key="4">
    <source>
        <dbReference type="ARBA" id="ARBA00023163"/>
    </source>
</evidence>
<comment type="caution">
    <text evidence="7">The sequence shown here is derived from an EMBL/GenBank/DDBJ whole genome shotgun (WGS) entry which is preliminary data.</text>
</comment>
<evidence type="ECO:0000256" key="1">
    <source>
        <dbReference type="ARBA" id="ARBA00022741"/>
    </source>
</evidence>
<dbReference type="PANTHER" id="PTHR32071:SF57">
    <property type="entry name" value="C4-DICARBOXYLATE TRANSPORT TRANSCRIPTIONAL REGULATORY PROTEIN DCTD"/>
    <property type="match status" value="1"/>
</dbReference>
<name>A0A926E926_9FIRM</name>
<reference evidence="7" key="1">
    <citation type="submission" date="2020-08" db="EMBL/GenBank/DDBJ databases">
        <title>Genome public.</title>
        <authorList>
            <person name="Liu C."/>
            <person name="Sun Q."/>
        </authorList>
    </citation>
    <scope>NUCLEOTIDE SEQUENCE</scope>
    <source>
        <strain evidence="7">NSJ-24</strain>
    </source>
</reference>
<proteinExistence type="predicted"/>
<dbReference type="SUPFAM" id="SSF46689">
    <property type="entry name" value="Homeodomain-like"/>
    <property type="match status" value="1"/>
</dbReference>
<keyword evidence="4" id="KW-0804">Transcription</keyword>
<dbReference type="GO" id="GO:0006355">
    <property type="term" value="P:regulation of DNA-templated transcription"/>
    <property type="evidence" value="ECO:0007669"/>
    <property type="project" value="InterPro"/>
</dbReference>
<dbReference type="SMART" id="SM00382">
    <property type="entry name" value="AAA"/>
    <property type="match status" value="1"/>
</dbReference>
<keyword evidence="8" id="KW-1185">Reference proteome</keyword>
<dbReference type="GO" id="GO:0005524">
    <property type="term" value="F:ATP binding"/>
    <property type="evidence" value="ECO:0007669"/>
    <property type="project" value="UniProtKB-KW"/>
</dbReference>
<dbReference type="EMBL" id="JACRTA010000001">
    <property type="protein sequence ID" value="MBC8567507.1"/>
    <property type="molecule type" value="Genomic_DNA"/>
</dbReference>
<dbReference type="PRINTS" id="PR01590">
    <property type="entry name" value="HTHFIS"/>
</dbReference>
<evidence type="ECO:0000259" key="5">
    <source>
        <dbReference type="PROSITE" id="PS50045"/>
    </source>
</evidence>
<gene>
    <name evidence="7" type="ORF">H8692_01870</name>
</gene>
<dbReference type="Gene3D" id="1.10.8.60">
    <property type="match status" value="1"/>
</dbReference>
<dbReference type="CDD" id="cd00009">
    <property type="entry name" value="AAA"/>
    <property type="match status" value="1"/>
</dbReference>
<dbReference type="CDD" id="cd00130">
    <property type="entry name" value="PAS"/>
    <property type="match status" value="1"/>
</dbReference>
<dbReference type="Gene3D" id="1.10.10.60">
    <property type="entry name" value="Homeodomain-like"/>
    <property type="match status" value="1"/>
</dbReference>
<dbReference type="GO" id="GO:0043565">
    <property type="term" value="F:sequence-specific DNA binding"/>
    <property type="evidence" value="ECO:0007669"/>
    <property type="project" value="InterPro"/>
</dbReference>